<evidence type="ECO:0000256" key="1">
    <source>
        <dbReference type="ARBA" id="ARBA00022679"/>
    </source>
</evidence>
<keyword evidence="5" id="KW-0378">Hydrolase</keyword>
<dbReference type="InterPro" id="IPR050951">
    <property type="entry name" value="Retrovirus_Pol_polyprotein"/>
</dbReference>
<evidence type="ECO:0000256" key="2">
    <source>
        <dbReference type="ARBA" id="ARBA00022695"/>
    </source>
</evidence>
<dbReference type="InterPro" id="IPR041588">
    <property type="entry name" value="Integrase_H2C2"/>
</dbReference>
<dbReference type="Proteomes" id="UP001318860">
    <property type="component" value="Unassembled WGS sequence"/>
</dbReference>
<reference evidence="9 10" key="1">
    <citation type="journal article" date="2021" name="Comput. Struct. Biotechnol. J.">
        <title>De novo genome assembly of the potent medicinal plant Rehmannia glutinosa using nanopore technology.</title>
        <authorList>
            <person name="Ma L."/>
            <person name="Dong C."/>
            <person name="Song C."/>
            <person name="Wang X."/>
            <person name="Zheng X."/>
            <person name="Niu Y."/>
            <person name="Chen S."/>
            <person name="Feng W."/>
        </authorList>
    </citation>
    <scope>NUCLEOTIDE SEQUENCE [LARGE SCALE GENOMIC DNA]</scope>
    <source>
        <strain evidence="9">DH-2019</strain>
    </source>
</reference>
<evidence type="ECO:0000256" key="6">
    <source>
        <dbReference type="ARBA" id="ARBA00022918"/>
    </source>
</evidence>
<name>A0ABR0VSA2_REHGL</name>
<evidence type="ECO:0000259" key="7">
    <source>
        <dbReference type="Pfam" id="PF17917"/>
    </source>
</evidence>
<dbReference type="Gene3D" id="1.10.340.70">
    <property type="match status" value="1"/>
</dbReference>
<keyword evidence="1" id="KW-0808">Transferase</keyword>
<protein>
    <recommendedName>
        <fullName evidence="11">Integrase zinc-binding domain-containing protein</fullName>
    </recommendedName>
</protein>
<dbReference type="Pfam" id="PF17917">
    <property type="entry name" value="RT_RNaseH"/>
    <property type="match status" value="1"/>
</dbReference>
<dbReference type="InterPro" id="IPR041373">
    <property type="entry name" value="RT_RNaseH"/>
</dbReference>
<dbReference type="PANTHER" id="PTHR37984:SF5">
    <property type="entry name" value="PROTEIN NYNRIN-LIKE"/>
    <property type="match status" value="1"/>
</dbReference>
<evidence type="ECO:0000256" key="3">
    <source>
        <dbReference type="ARBA" id="ARBA00022722"/>
    </source>
</evidence>
<evidence type="ECO:0000256" key="5">
    <source>
        <dbReference type="ARBA" id="ARBA00022801"/>
    </source>
</evidence>
<dbReference type="Pfam" id="PF17921">
    <property type="entry name" value="Integrase_H2C2"/>
    <property type="match status" value="1"/>
</dbReference>
<evidence type="ECO:0000313" key="10">
    <source>
        <dbReference type="Proteomes" id="UP001318860"/>
    </source>
</evidence>
<feature type="domain" description="Integrase zinc-binding" evidence="8">
    <location>
        <begin position="128"/>
        <end position="184"/>
    </location>
</feature>
<evidence type="ECO:0008006" key="11">
    <source>
        <dbReference type="Google" id="ProtNLM"/>
    </source>
</evidence>
<keyword evidence="10" id="KW-1185">Reference proteome</keyword>
<keyword evidence="6" id="KW-0695">RNA-directed DNA polymerase</keyword>
<comment type="caution">
    <text evidence="9">The sequence shown here is derived from an EMBL/GenBank/DDBJ whole genome shotgun (WGS) entry which is preliminary data.</text>
</comment>
<gene>
    <name evidence="9" type="ORF">DH2020_028430</name>
</gene>
<keyword evidence="3" id="KW-0540">Nuclease</keyword>
<evidence type="ECO:0000313" key="9">
    <source>
        <dbReference type="EMBL" id="KAK6137827.1"/>
    </source>
</evidence>
<evidence type="ECO:0000256" key="4">
    <source>
        <dbReference type="ARBA" id="ARBA00022759"/>
    </source>
</evidence>
<dbReference type="SUPFAM" id="SSF56672">
    <property type="entry name" value="DNA/RNA polymerases"/>
    <property type="match status" value="1"/>
</dbReference>
<dbReference type="InterPro" id="IPR043502">
    <property type="entry name" value="DNA/RNA_pol_sf"/>
</dbReference>
<organism evidence="9 10">
    <name type="scientific">Rehmannia glutinosa</name>
    <name type="common">Chinese foxglove</name>
    <dbReference type="NCBI Taxonomy" id="99300"/>
    <lineage>
        <taxon>Eukaryota</taxon>
        <taxon>Viridiplantae</taxon>
        <taxon>Streptophyta</taxon>
        <taxon>Embryophyta</taxon>
        <taxon>Tracheophyta</taxon>
        <taxon>Spermatophyta</taxon>
        <taxon>Magnoliopsida</taxon>
        <taxon>eudicotyledons</taxon>
        <taxon>Gunneridae</taxon>
        <taxon>Pentapetalae</taxon>
        <taxon>asterids</taxon>
        <taxon>lamiids</taxon>
        <taxon>Lamiales</taxon>
        <taxon>Orobanchaceae</taxon>
        <taxon>Rehmannieae</taxon>
        <taxon>Rehmannia</taxon>
    </lineage>
</organism>
<feature type="domain" description="Reverse transcriptase RNase H-like" evidence="7">
    <location>
        <begin position="15"/>
        <end position="58"/>
    </location>
</feature>
<sequence length="202" mass="23485">MRVDASWKGGCLRLKTIKATRLNYPTHDLELAAVVHALKIWKHYLYGGKYEIFTDHKITPPRSTKAVLAPLVVQLQPTLREMIKEAQSRDQFLNKMKRRVREGNIKGFVIADDGVLTYEGRLCVPKDGELRKEILEEAHYTLYTAHPGGTKMYRDLRETFWWRSMKRDIGSFVEKCLICQQVKADHQHPSGLLKPLEIPEWK</sequence>
<accession>A0ABR0VSA2</accession>
<dbReference type="EMBL" id="JABTTQ020000792">
    <property type="protein sequence ID" value="KAK6137827.1"/>
    <property type="molecule type" value="Genomic_DNA"/>
</dbReference>
<keyword evidence="2" id="KW-0548">Nucleotidyltransferase</keyword>
<keyword evidence="4" id="KW-0255">Endonuclease</keyword>
<dbReference type="PANTHER" id="PTHR37984">
    <property type="entry name" value="PROTEIN CBG26694"/>
    <property type="match status" value="1"/>
</dbReference>
<evidence type="ECO:0000259" key="8">
    <source>
        <dbReference type="Pfam" id="PF17921"/>
    </source>
</evidence>
<proteinExistence type="predicted"/>